<dbReference type="AlphaFoldDB" id="A0A6G7PXE5"/>
<reference evidence="1 2" key="1">
    <citation type="submission" date="2020-02" db="EMBL/GenBank/DDBJ databases">
        <title>Genome analysis of Thermosulfuriphilus ammonigenes ST65T, an anaerobic thermophilic chemolithoautotrophic bacterium isolated from a deep-sea hydrothermal vent.</title>
        <authorList>
            <person name="Slobodkina G."/>
            <person name="Allioux M."/>
            <person name="Merkel A."/>
            <person name="Alain K."/>
            <person name="Jebbar M."/>
            <person name="Slobodkin A."/>
        </authorList>
    </citation>
    <scope>NUCLEOTIDE SEQUENCE [LARGE SCALE GENOMIC DNA]</scope>
    <source>
        <strain evidence="1 2">ST65</strain>
    </source>
</reference>
<dbReference type="Gene3D" id="3.40.50.2000">
    <property type="entry name" value="Glycogen Phosphorylase B"/>
    <property type="match status" value="1"/>
</dbReference>
<accession>A0A6G7PXE5</accession>
<dbReference type="SUPFAM" id="SSF53756">
    <property type="entry name" value="UDP-Glycosyltransferase/glycogen phosphorylase"/>
    <property type="match status" value="1"/>
</dbReference>
<evidence type="ECO:0000313" key="2">
    <source>
        <dbReference type="Proteomes" id="UP000502179"/>
    </source>
</evidence>
<dbReference type="PANTHER" id="PTHR45947">
    <property type="entry name" value="SULFOQUINOVOSYL TRANSFERASE SQD2"/>
    <property type="match status" value="1"/>
</dbReference>
<name>A0A6G7PXE5_9BACT</name>
<dbReference type="RefSeq" id="WP_166032583.1">
    <property type="nucleotide sequence ID" value="NZ_CP048877.1"/>
</dbReference>
<gene>
    <name evidence="1" type="ORF">G4V39_08800</name>
</gene>
<dbReference type="KEGG" id="tav:G4V39_08800"/>
<evidence type="ECO:0000313" key="1">
    <source>
        <dbReference type="EMBL" id="QIJ72365.1"/>
    </source>
</evidence>
<proteinExistence type="predicted"/>
<keyword evidence="2" id="KW-1185">Reference proteome</keyword>
<dbReference type="InterPro" id="IPR001296">
    <property type="entry name" value="Glyco_trans_1"/>
</dbReference>
<dbReference type="InterPro" id="IPR050194">
    <property type="entry name" value="Glycosyltransferase_grp1"/>
</dbReference>
<sequence length="369" mass="42413">MKVSLIHDWLVTFGGAESVLESIYELYPGSIYTLVFNREPFKGTIFESCEIYTSFIQNLPKSEKKYRNYLPFFPLAVEQFDLSSSDLILSISTCVAKGVLTRSDQLHICYCCTPVRYAWDLYYSYLNSTGLNKGFRGMLAKIILHYIRMWDISTVNRVDFFVTLSHSIKRRIKKIYGRDSEVIYPPVNTNKFNVFSDKDNFYLTVSRMVPYKKIDLIVDAFTQMPEKKLVVIGDGPDLKKIKLKAKKNIEILGFQPFEVLKTYMERAKALVFAAEEDFGIVTVEAQACGTPVIAFGKGGATETIIDGKTGLFFKEQTVSSLIEAILKFEKIEDKFDPQVIRSNAERFSKERFKKEFKDFVDGKISVFWD</sequence>
<dbReference type="Pfam" id="PF00534">
    <property type="entry name" value="Glycos_transf_1"/>
    <property type="match status" value="1"/>
</dbReference>
<dbReference type="EMBL" id="CP048877">
    <property type="protein sequence ID" value="QIJ72365.1"/>
    <property type="molecule type" value="Genomic_DNA"/>
</dbReference>
<dbReference type="Proteomes" id="UP000502179">
    <property type="component" value="Chromosome"/>
</dbReference>
<organism evidence="1 2">
    <name type="scientific">Thermosulfuriphilus ammonigenes</name>
    <dbReference type="NCBI Taxonomy" id="1936021"/>
    <lineage>
        <taxon>Bacteria</taxon>
        <taxon>Pseudomonadati</taxon>
        <taxon>Thermodesulfobacteriota</taxon>
        <taxon>Thermodesulfobacteria</taxon>
        <taxon>Thermodesulfobacteriales</taxon>
        <taxon>Thermodesulfobacteriaceae</taxon>
        <taxon>Thermosulfuriphilus</taxon>
    </lineage>
</organism>
<dbReference type="PANTHER" id="PTHR45947:SF3">
    <property type="entry name" value="SULFOQUINOVOSYL TRANSFERASE SQD2"/>
    <property type="match status" value="1"/>
</dbReference>
<protein>
    <submittedName>
        <fullName evidence="1">Glycosyltransferase family 4 protein</fullName>
    </submittedName>
</protein>
<keyword evidence="1" id="KW-0808">Transferase</keyword>
<dbReference type="GO" id="GO:0016757">
    <property type="term" value="F:glycosyltransferase activity"/>
    <property type="evidence" value="ECO:0007669"/>
    <property type="project" value="InterPro"/>
</dbReference>